<reference evidence="2" key="1">
    <citation type="submission" date="2023-05" db="EMBL/GenBank/DDBJ databases">
        <authorList>
            <person name="Huff M."/>
        </authorList>
    </citation>
    <scope>NUCLEOTIDE SEQUENCE</scope>
</reference>
<organism evidence="2 3">
    <name type="scientific">Fraxinus pennsylvanica</name>
    <dbReference type="NCBI Taxonomy" id="56036"/>
    <lineage>
        <taxon>Eukaryota</taxon>
        <taxon>Viridiplantae</taxon>
        <taxon>Streptophyta</taxon>
        <taxon>Embryophyta</taxon>
        <taxon>Tracheophyta</taxon>
        <taxon>Spermatophyta</taxon>
        <taxon>Magnoliopsida</taxon>
        <taxon>eudicotyledons</taxon>
        <taxon>Gunneridae</taxon>
        <taxon>Pentapetalae</taxon>
        <taxon>asterids</taxon>
        <taxon>lamiids</taxon>
        <taxon>Lamiales</taxon>
        <taxon>Oleaceae</taxon>
        <taxon>Oleeae</taxon>
        <taxon>Fraxinus</taxon>
    </lineage>
</organism>
<evidence type="ECO:0000313" key="3">
    <source>
        <dbReference type="Proteomes" id="UP000834106"/>
    </source>
</evidence>
<protein>
    <submittedName>
        <fullName evidence="2">Uncharacterized protein</fullName>
    </submittedName>
</protein>
<dbReference type="AlphaFoldDB" id="A0AAD2E0V9"/>
<proteinExistence type="predicted"/>
<dbReference type="PANTHER" id="PTHR33924:SF5">
    <property type="entry name" value="CATION-TRANSPORTING ATPASE"/>
    <property type="match status" value="1"/>
</dbReference>
<name>A0AAD2E0V9_9LAMI</name>
<keyword evidence="3" id="KW-1185">Reference proteome</keyword>
<dbReference type="Proteomes" id="UP000834106">
    <property type="component" value="Chromosome 13"/>
</dbReference>
<feature type="region of interest" description="Disordered" evidence="1">
    <location>
        <begin position="128"/>
        <end position="150"/>
    </location>
</feature>
<dbReference type="PANTHER" id="PTHR33924">
    <property type="entry name" value="CATION-TRANSPORTING ATPASE"/>
    <property type="match status" value="1"/>
</dbReference>
<gene>
    <name evidence="2" type="ORF">FPE_LOCUS22357</name>
</gene>
<sequence length="337" mass="38021">MVGQKRGIVGDEEMTAISYRRVKMRDLESFLPSETRGRWESDAAHPVVHFAPCELDLNTNVSCVSNAVHDDPQGCIEESKKQPTSGNEQMECNDDFSKSGGFKLDLNAENISSSINHDPFYPYKTYEHSKSRDSSECGSSVGPLEGKDPMGVWNKMKQKGYLSTSHGAPALAMPKPRVRKTKNDMMKKKIELAKKEQVDRFAKVAAPSGLLNGLNPGIINHVRNSRQVHSIIEALVRSERSENRHSESKLDKLTKCSAKEFSDKEDPEKTNCLGVNKLPCLMSREFPSNQENDLYTIGFNFFRPDKATANAHFVRWRTMFRHMDKALSEEESQLVSF</sequence>
<evidence type="ECO:0000313" key="2">
    <source>
        <dbReference type="EMBL" id="CAI9774927.1"/>
    </source>
</evidence>
<dbReference type="EMBL" id="OU503048">
    <property type="protein sequence ID" value="CAI9774927.1"/>
    <property type="molecule type" value="Genomic_DNA"/>
</dbReference>
<accession>A0AAD2E0V9</accession>
<evidence type="ECO:0000256" key="1">
    <source>
        <dbReference type="SAM" id="MobiDB-lite"/>
    </source>
</evidence>